<evidence type="ECO:0000313" key="1">
    <source>
        <dbReference type="EMBL" id="GAA2350469.1"/>
    </source>
</evidence>
<accession>A0ABN3GFI7</accession>
<evidence type="ECO:0000313" key="2">
    <source>
        <dbReference type="Proteomes" id="UP001500253"/>
    </source>
</evidence>
<sequence length="47" mass="5221">MEEAADVAERLLLDEVPSELLPPVSIDESNTRLLVDEGYYTEAELGQ</sequence>
<comment type="caution">
    <text evidence="1">The sequence shown here is derived from an EMBL/GenBank/DDBJ whole genome shotgun (WGS) entry which is preliminary data.</text>
</comment>
<dbReference type="RefSeq" id="WP_346176052.1">
    <property type="nucleotide sequence ID" value="NZ_BAAASD010000017.1"/>
</dbReference>
<protein>
    <submittedName>
        <fullName evidence="1">Uncharacterized protein</fullName>
    </submittedName>
</protein>
<organism evidence="1 2">
    <name type="scientific">Streptomyces cuspidosporus</name>
    <dbReference type="NCBI Taxonomy" id="66882"/>
    <lineage>
        <taxon>Bacteria</taxon>
        <taxon>Bacillati</taxon>
        <taxon>Actinomycetota</taxon>
        <taxon>Actinomycetes</taxon>
        <taxon>Kitasatosporales</taxon>
        <taxon>Streptomycetaceae</taxon>
        <taxon>Streptomyces</taxon>
    </lineage>
</organism>
<dbReference type="EMBL" id="BAAASD010000017">
    <property type="protein sequence ID" value="GAA2350469.1"/>
    <property type="molecule type" value="Genomic_DNA"/>
</dbReference>
<dbReference type="Proteomes" id="UP001500253">
    <property type="component" value="Unassembled WGS sequence"/>
</dbReference>
<keyword evidence="2" id="KW-1185">Reference proteome</keyword>
<proteinExistence type="predicted"/>
<reference evidence="1 2" key="1">
    <citation type="journal article" date="2019" name="Int. J. Syst. Evol. Microbiol.">
        <title>The Global Catalogue of Microorganisms (GCM) 10K type strain sequencing project: providing services to taxonomists for standard genome sequencing and annotation.</title>
        <authorList>
            <consortium name="The Broad Institute Genomics Platform"/>
            <consortium name="The Broad Institute Genome Sequencing Center for Infectious Disease"/>
            <person name="Wu L."/>
            <person name="Ma J."/>
        </authorList>
    </citation>
    <scope>NUCLEOTIDE SEQUENCE [LARGE SCALE GENOMIC DNA]</scope>
    <source>
        <strain evidence="1 2">JCM 4316</strain>
    </source>
</reference>
<gene>
    <name evidence="1" type="ORF">GCM10010246_43060</name>
</gene>
<name>A0ABN3GFI7_9ACTN</name>